<dbReference type="EMBL" id="CYZA01000006">
    <property type="protein sequence ID" value="CUN82633.1"/>
    <property type="molecule type" value="Genomic_DNA"/>
</dbReference>
<proteinExistence type="predicted"/>
<evidence type="ECO:0000313" key="2">
    <source>
        <dbReference type="Proteomes" id="UP000095447"/>
    </source>
</evidence>
<organism evidence="1 2">
    <name type="scientific">Blautia obeum</name>
    <dbReference type="NCBI Taxonomy" id="40520"/>
    <lineage>
        <taxon>Bacteria</taxon>
        <taxon>Bacillati</taxon>
        <taxon>Bacillota</taxon>
        <taxon>Clostridia</taxon>
        <taxon>Lachnospirales</taxon>
        <taxon>Lachnospiraceae</taxon>
        <taxon>Blautia</taxon>
    </lineage>
</organism>
<reference evidence="1 2" key="1">
    <citation type="submission" date="2015-09" db="EMBL/GenBank/DDBJ databases">
        <authorList>
            <consortium name="Pathogen Informatics"/>
        </authorList>
    </citation>
    <scope>NUCLEOTIDE SEQUENCE [LARGE SCALE GENOMIC DNA]</scope>
    <source>
        <strain evidence="1 2">2789STDY5608838</strain>
    </source>
</reference>
<dbReference type="RefSeq" id="WP_055053178.1">
    <property type="nucleotide sequence ID" value="NZ_CYZA01000006.1"/>
</dbReference>
<sequence>MNTDKLKFLKLGGQYKVKSFARLMEEYGSDNSSGMPNVICGFNKQMKKLCDQKITIQDTFYKNEDKFYQIKEARYCWNSQMLELHLSTLIYRRRHG</sequence>
<accession>A0A174A3A5</accession>
<evidence type="ECO:0000313" key="1">
    <source>
        <dbReference type="EMBL" id="CUN82633.1"/>
    </source>
</evidence>
<name>A0A174A3A5_9FIRM</name>
<protein>
    <submittedName>
        <fullName evidence="1">Uncharacterized protein</fullName>
    </submittedName>
</protein>
<dbReference type="Proteomes" id="UP000095447">
    <property type="component" value="Unassembled WGS sequence"/>
</dbReference>
<dbReference type="AlphaFoldDB" id="A0A174A3A5"/>
<gene>
    <name evidence="1" type="ORF">ERS852395_01431</name>
</gene>